<evidence type="ECO:0000313" key="6">
    <source>
        <dbReference type="Proteomes" id="UP001163046"/>
    </source>
</evidence>
<dbReference type="PROSITE" id="PS01180">
    <property type="entry name" value="CUB"/>
    <property type="match status" value="2"/>
</dbReference>
<evidence type="ECO:0000256" key="1">
    <source>
        <dbReference type="ARBA" id="ARBA00022737"/>
    </source>
</evidence>
<dbReference type="SMART" id="SM00042">
    <property type="entry name" value="CUB"/>
    <property type="match status" value="1"/>
</dbReference>
<proteinExistence type="predicted"/>
<keyword evidence="6" id="KW-1185">Reference proteome</keyword>
<dbReference type="InterPro" id="IPR035914">
    <property type="entry name" value="Sperma_CUB_dom_sf"/>
</dbReference>
<evidence type="ECO:0000256" key="2">
    <source>
        <dbReference type="ARBA" id="ARBA00023157"/>
    </source>
</evidence>
<protein>
    <recommendedName>
        <fullName evidence="4">CUB domain-containing protein</fullName>
    </recommendedName>
</protein>
<gene>
    <name evidence="5" type="ORF">OS493_029625</name>
</gene>
<dbReference type="InterPro" id="IPR000859">
    <property type="entry name" value="CUB_dom"/>
</dbReference>
<comment type="caution">
    <text evidence="5">The sequence shown here is derived from an EMBL/GenBank/DDBJ whole genome shotgun (WGS) entry which is preliminary data.</text>
</comment>
<name>A0A9W9ZYE7_9CNID</name>
<feature type="domain" description="CUB" evidence="4">
    <location>
        <begin position="182"/>
        <end position="265"/>
    </location>
</feature>
<comment type="caution">
    <text evidence="3">Lacks conserved residue(s) required for the propagation of feature annotation.</text>
</comment>
<dbReference type="PANTHER" id="PTHR24251">
    <property type="entry name" value="OVOCHYMASE-RELATED"/>
    <property type="match status" value="1"/>
</dbReference>
<keyword evidence="2" id="KW-1015">Disulfide bond</keyword>
<dbReference type="OrthoDB" id="5993281at2759"/>
<reference evidence="5" key="1">
    <citation type="submission" date="2023-01" db="EMBL/GenBank/DDBJ databases">
        <title>Genome assembly of the deep-sea coral Lophelia pertusa.</title>
        <authorList>
            <person name="Herrera S."/>
            <person name="Cordes E."/>
        </authorList>
    </citation>
    <scope>NUCLEOTIDE SEQUENCE</scope>
    <source>
        <strain evidence="5">USNM1676648</strain>
        <tissue evidence="5">Polyp</tissue>
    </source>
</reference>
<dbReference type="PANTHER" id="PTHR24251:SF30">
    <property type="entry name" value="MEMBRANE FRIZZLED-RELATED PROTEIN"/>
    <property type="match status" value="1"/>
</dbReference>
<feature type="domain" description="CUB" evidence="4">
    <location>
        <begin position="312"/>
        <end position="378"/>
    </location>
</feature>
<dbReference type="AlphaFoldDB" id="A0A9W9ZYE7"/>
<evidence type="ECO:0000259" key="4">
    <source>
        <dbReference type="PROSITE" id="PS01180"/>
    </source>
</evidence>
<evidence type="ECO:0000313" key="5">
    <source>
        <dbReference type="EMBL" id="KAJ7389725.1"/>
    </source>
</evidence>
<dbReference type="CDD" id="cd00041">
    <property type="entry name" value="CUB"/>
    <property type="match status" value="1"/>
</dbReference>
<evidence type="ECO:0000256" key="3">
    <source>
        <dbReference type="PROSITE-ProRule" id="PRU00059"/>
    </source>
</evidence>
<dbReference type="Proteomes" id="UP001163046">
    <property type="component" value="Unassembled WGS sequence"/>
</dbReference>
<dbReference type="SUPFAM" id="SSF49854">
    <property type="entry name" value="Spermadhesin, CUB domain"/>
    <property type="match status" value="2"/>
</dbReference>
<keyword evidence="1" id="KW-0677">Repeat</keyword>
<organism evidence="5 6">
    <name type="scientific">Desmophyllum pertusum</name>
    <dbReference type="NCBI Taxonomy" id="174260"/>
    <lineage>
        <taxon>Eukaryota</taxon>
        <taxon>Metazoa</taxon>
        <taxon>Cnidaria</taxon>
        <taxon>Anthozoa</taxon>
        <taxon>Hexacorallia</taxon>
        <taxon>Scleractinia</taxon>
        <taxon>Caryophylliina</taxon>
        <taxon>Caryophylliidae</taxon>
        <taxon>Desmophyllum</taxon>
    </lineage>
</organism>
<dbReference type="Pfam" id="PF00431">
    <property type="entry name" value="CUB"/>
    <property type="match status" value="1"/>
</dbReference>
<accession>A0A9W9ZYE7</accession>
<sequence length="378" mass="42699">MELRRHASDLTDTSKRALVANRGKSETLKSTYETLECEYKTKCSNLSAEQARFVRLMRNKLPAIKVSNDDESRESTCPHFLTAPNSPLAERQNTMLPALISSRRRSKSFSDLSQALGVPEEGKMVRQKSVEQLEDKLTEQRTSFSSTRPRSLSAIVPPSRNFPVKCRNDDEEGEKLFRSRACSANQQSSITLTGTNGAISTNTGGGWPARWLPMNATCQWTVTAPVGKVFRIHVWVKFNVKQACSDDYVRIYDGPSTASDIMAEFKCTGGTVYVPYFYSSSRSFLLEAKTGLVANSTIIHVIEYQAHVKQECSINSTLDAPQFPTERSFSSPYFPHGYRMNMTCGWYITAPKDHIVKFSADIKVRQPDEWRQRQRQCL</sequence>
<dbReference type="EMBL" id="MU825426">
    <property type="protein sequence ID" value="KAJ7389725.1"/>
    <property type="molecule type" value="Genomic_DNA"/>
</dbReference>
<dbReference type="Gene3D" id="2.60.120.290">
    <property type="entry name" value="Spermadhesin, CUB domain"/>
    <property type="match status" value="2"/>
</dbReference>